<dbReference type="PANTHER" id="PTHR33137">
    <property type="entry name" value="MEDIATOR OF RNA POLYMERASE II TRANSCRIPTION SUBUNIT 15A-RELATED"/>
    <property type="match status" value="1"/>
</dbReference>
<dbReference type="AlphaFoldDB" id="A0A4Y7IZH3"/>
<evidence type="ECO:0000313" key="5">
    <source>
        <dbReference type="Proteomes" id="UP000316621"/>
    </source>
</evidence>
<dbReference type="Gramene" id="RZC52889">
    <property type="protein sequence ID" value="RZC52889"/>
    <property type="gene ID" value="C5167_021328"/>
</dbReference>
<evidence type="ECO:0000259" key="3">
    <source>
        <dbReference type="Pfam" id="PF16987"/>
    </source>
</evidence>
<dbReference type="PANTHER" id="PTHR33137:SF4">
    <property type="entry name" value="MEDIATOR OF RNA POLYMERASE II TRANSCRIPTION SUBUNIT 15A-RELATED"/>
    <property type="match status" value="1"/>
</dbReference>
<name>A0A4Y7IZH3_PAPSO</name>
<dbReference type="Pfam" id="PF16987">
    <property type="entry name" value="KIX_2"/>
    <property type="match status" value="1"/>
</dbReference>
<keyword evidence="2" id="KW-0539">Nucleus</keyword>
<organism evidence="4 5">
    <name type="scientific">Papaver somniferum</name>
    <name type="common">Opium poppy</name>
    <dbReference type="NCBI Taxonomy" id="3469"/>
    <lineage>
        <taxon>Eukaryota</taxon>
        <taxon>Viridiplantae</taxon>
        <taxon>Streptophyta</taxon>
        <taxon>Embryophyta</taxon>
        <taxon>Tracheophyta</taxon>
        <taxon>Spermatophyta</taxon>
        <taxon>Magnoliopsida</taxon>
        <taxon>Ranunculales</taxon>
        <taxon>Papaveraceae</taxon>
        <taxon>Papaveroideae</taxon>
        <taxon>Papaver</taxon>
    </lineage>
</organism>
<reference evidence="4 5" key="1">
    <citation type="journal article" date="2018" name="Science">
        <title>The opium poppy genome and morphinan production.</title>
        <authorList>
            <person name="Guo L."/>
            <person name="Winzer T."/>
            <person name="Yang X."/>
            <person name="Li Y."/>
            <person name="Ning Z."/>
            <person name="He Z."/>
            <person name="Teodor R."/>
            <person name="Lu Y."/>
            <person name="Bowser T.A."/>
            <person name="Graham I.A."/>
            <person name="Ye K."/>
        </authorList>
    </citation>
    <scope>NUCLEOTIDE SEQUENCE [LARGE SCALE GENOMIC DNA]</scope>
    <source>
        <strain evidence="5">cv. HN1</strain>
        <tissue evidence="4">Leaves</tissue>
    </source>
</reference>
<keyword evidence="5" id="KW-1185">Reference proteome</keyword>
<proteinExistence type="predicted"/>
<dbReference type="Gene3D" id="1.10.246.20">
    <property type="entry name" value="Coactivator CBP, KIX domain"/>
    <property type="match status" value="1"/>
</dbReference>
<accession>A0A4Y7IZH3</accession>
<evidence type="ECO:0000313" key="4">
    <source>
        <dbReference type="EMBL" id="RZC52889.1"/>
    </source>
</evidence>
<dbReference type="InterPro" id="IPR036529">
    <property type="entry name" value="KIX_dom_sf"/>
</dbReference>
<dbReference type="GO" id="GO:0003713">
    <property type="term" value="F:transcription coactivator activity"/>
    <property type="evidence" value="ECO:0007669"/>
    <property type="project" value="InterPro"/>
</dbReference>
<dbReference type="GO" id="GO:0005634">
    <property type="term" value="C:nucleus"/>
    <property type="evidence" value="ECO:0007669"/>
    <property type="project" value="UniProtKB-SubCell"/>
</dbReference>
<dbReference type="EMBL" id="CM010716">
    <property type="protein sequence ID" value="RZC52889.1"/>
    <property type="molecule type" value="Genomic_DNA"/>
</dbReference>
<evidence type="ECO:0000256" key="2">
    <source>
        <dbReference type="ARBA" id="ARBA00023242"/>
    </source>
</evidence>
<dbReference type="InterPro" id="IPR044661">
    <property type="entry name" value="MED15a/b/c-like"/>
</dbReference>
<evidence type="ECO:0000256" key="1">
    <source>
        <dbReference type="ARBA" id="ARBA00004123"/>
    </source>
</evidence>
<feature type="domain" description="Mediator complex subunit 15 KIX" evidence="3">
    <location>
        <begin position="5"/>
        <end position="60"/>
    </location>
</feature>
<feature type="non-terminal residue" evidence="4">
    <location>
        <position position="60"/>
    </location>
</feature>
<gene>
    <name evidence="4" type="ORF">C5167_021328</name>
</gene>
<dbReference type="GO" id="GO:0031490">
    <property type="term" value="F:chromatin DNA binding"/>
    <property type="evidence" value="ECO:0007669"/>
    <property type="project" value="InterPro"/>
</dbReference>
<comment type="subcellular location">
    <subcellularLocation>
        <location evidence="1">Nucleus</location>
    </subcellularLocation>
</comment>
<dbReference type="Proteomes" id="UP000316621">
    <property type="component" value="Chromosome 2"/>
</dbReference>
<dbReference type="OMA" id="NWRTQIQ"/>
<dbReference type="InterPro" id="IPR036546">
    <property type="entry name" value="MED15_KIX"/>
</dbReference>
<protein>
    <recommendedName>
        <fullName evidence="3">Mediator complex subunit 15 KIX domain-containing protein</fullName>
    </recommendedName>
</protein>
<sequence length="60" mass="6652">MADAANWRTQIQPGSRHTVVTKIMETLKTQIPNAGPEGLVELNKIAVRFEQEIFNAATSQ</sequence>